<dbReference type="AlphaFoldDB" id="A0AAD4SYF3"/>
<accession>A0AAD4SYF3</accession>
<feature type="region of interest" description="Disordered" evidence="1">
    <location>
        <begin position="232"/>
        <end position="290"/>
    </location>
</feature>
<comment type="caution">
    <text evidence="2">The sequence shown here is derived from an EMBL/GenBank/DDBJ whole genome shotgun (WGS) entry which is preliminary data.</text>
</comment>
<protein>
    <submittedName>
        <fullName evidence="2">Uncharacterized protein</fullName>
    </submittedName>
</protein>
<proteinExistence type="predicted"/>
<dbReference type="Proteomes" id="UP001202328">
    <property type="component" value="Unassembled WGS sequence"/>
</dbReference>
<feature type="region of interest" description="Disordered" evidence="1">
    <location>
        <begin position="361"/>
        <end position="381"/>
    </location>
</feature>
<reference evidence="2" key="1">
    <citation type="submission" date="2022-04" db="EMBL/GenBank/DDBJ databases">
        <title>A functionally conserved STORR gene fusion in Papaver species that diverged 16.8 million years ago.</title>
        <authorList>
            <person name="Catania T."/>
        </authorList>
    </citation>
    <scope>NUCLEOTIDE SEQUENCE</scope>
    <source>
        <strain evidence="2">S-188037</strain>
    </source>
</reference>
<name>A0AAD4SYF3_9MAGN</name>
<evidence type="ECO:0000313" key="3">
    <source>
        <dbReference type="Proteomes" id="UP001202328"/>
    </source>
</evidence>
<feature type="compositionally biased region" description="Polar residues" evidence="1">
    <location>
        <begin position="232"/>
        <end position="252"/>
    </location>
</feature>
<gene>
    <name evidence="2" type="ORF">MKW98_014319</name>
</gene>
<dbReference type="EMBL" id="JAJJMB010007966">
    <property type="protein sequence ID" value="KAI3926672.1"/>
    <property type="molecule type" value="Genomic_DNA"/>
</dbReference>
<feature type="compositionally biased region" description="Basic and acidic residues" evidence="1">
    <location>
        <begin position="259"/>
        <end position="270"/>
    </location>
</feature>
<organism evidence="2 3">
    <name type="scientific">Papaver atlanticum</name>
    <dbReference type="NCBI Taxonomy" id="357466"/>
    <lineage>
        <taxon>Eukaryota</taxon>
        <taxon>Viridiplantae</taxon>
        <taxon>Streptophyta</taxon>
        <taxon>Embryophyta</taxon>
        <taxon>Tracheophyta</taxon>
        <taxon>Spermatophyta</taxon>
        <taxon>Magnoliopsida</taxon>
        <taxon>Ranunculales</taxon>
        <taxon>Papaveraceae</taxon>
        <taxon>Papaveroideae</taxon>
        <taxon>Papaver</taxon>
    </lineage>
</organism>
<feature type="compositionally biased region" description="Basic and acidic residues" evidence="1">
    <location>
        <begin position="361"/>
        <end position="379"/>
    </location>
</feature>
<keyword evidence="3" id="KW-1185">Reference proteome</keyword>
<evidence type="ECO:0000256" key="1">
    <source>
        <dbReference type="SAM" id="MobiDB-lite"/>
    </source>
</evidence>
<sequence length="414" mass="47196">MHIWPYASIKVSKTQKTLLDVFFIFRIYYDLKQIWFAEHSKIVVPKALPEDKFVPRAGRWNLKHICNALLKDMDASDYVFDQKIIDPYTEKEKVVLNMSEEGGIMFLEEGREDKYEELRMTIKSSWEQMQKMDCNNEEVVPKMQEMLNKIYFKAYPDILPDTTHKEFDDSVQLDDDAEVDVPMSYQEAPEDDSNSVQVKNDKRVEFVFGDDVENIDVVDILIGLQETPRFETSATTINPEPTPIVTETTSSAPIAPKAKVVDESQEENHTAPETTSSASPKPATKLSDTKPHLVFKRNFKKRKASELNVQKDDILAENKKAKDEYVAARSAEIIQKLEEEGFFKGINSMDGNGKTSLEKVTRVGQENRKASRGKKDGESKPLTAKIDDFALATSRNRNNIQVEASSVVTRNGFF</sequence>
<evidence type="ECO:0000313" key="2">
    <source>
        <dbReference type="EMBL" id="KAI3926672.1"/>
    </source>
</evidence>